<evidence type="ECO:0000256" key="1">
    <source>
        <dbReference type="SAM" id="MobiDB-lite"/>
    </source>
</evidence>
<protein>
    <submittedName>
        <fullName evidence="2">Uncharacterized protein</fullName>
    </submittedName>
</protein>
<proteinExistence type="predicted"/>
<sequence>MGAEDGRHPVYRHQSTPSPPPPGAGVTWVGHNDAQVNRLPTVRRKAELKSDYSPPGSVPKDWVVRSQSSRAVVDGQGILHFFLNFEVKCCNFHKGDKFATESGGCYEIVASVQSLDKLCNEYMYWSMIDLGLEDKLLGFRDADLVSFVRSGG</sequence>
<organism evidence="2 3">
    <name type="scientific">Linum tenue</name>
    <dbReference type="NCBI Taxonomy" id="586396"/>
    <lineage>
        <taxon>Eukaryota</taxon>
        <taxon>Viridiplantae</taxon>
        <taxon>Streptophyta</taxon>
        <taxon>Embryophyta</taxon>
        <taxon>Tracheophyta</taxon>
        <taxon>Spermatophyta</taxon>
        <taxon>Magnoliopsida</taxon>
        <taxon>eudicotyledons</taxon>
        <taxon>Gunneridae</taxon>
        <taxon>Pentapetalae</taxon>
        <taxon>rosids</taxon>
        <taxon>fabids</taxon>
        <taxon>Malpighiales</taxon>
        <taxon>Linaceae</taxon>
        <taxon>Linum</taxon>
    </lineage>
</organism>
<comment type="caution">
    <text evidence="2">The sequence shown here is derived from an EMBL/GenBank/DDBJ whole genome shotgun (WGS) entry which is preliminary data.</text>
</comment>
<gene>
    <name evidence="2" type="ORF">LITE_LOCUS378</name>
</gene>
<feature type="region of interest" description="Disordered" evidence="1">
    <location>
        <begin position="1"/>
        <end position="25"/>
    </location>
</feature>
<keyword evidence="3" id="KW-1185">Reference proteome</keyword>
<dbReference type="AlphaFoldDB" id="A0AAV0GPH5"/>
<evidence type="ECO:0000313" key="3">
    <source>
        <dbReference type="Proteomes" id="UP001154282"/>
    </source>
</evidence>
<dbReference type="EMBL" id="CAMGYJ010000002">
    <property type="protein sequence ID" value="CAI0374867.1"/>
    <property type="molecule type" value="Genomic_DNA"/>
</dbReference>
<accession>A0AAV0GPH5</accession>
<name>A0AAV0GPH5_9ROSI</name>
<dbReference type="Proteomes" id="UP001154282">
    <property type="component" value="Unassembled WGS sequence"/>
</dbReference>
<evidence type="ECO:0000313" key="2">
    <source>
        <dbReference type="EMBL" id="CAI0374867.1"/>
    </source>
</evidence>
<reference evidence="2" key="1">
    <citation type="submission" date="2022-08" db="EMBL/GenBank/DDBJ databases">
        <authorList>
            <person name="Gutierrez-Valencia J."/>
        </authorList>
    </citation>
    <scope>NUCLEOTIDE SEQUENCE</scope>
</reference>